<reference evidence="2" key="1">
    <citation type="journal article" date="2014" name="Int. J. Syst. Evol. Microbiol.">
        <title>Complete genome of a new Firmicutes species belonging to the dominant human colonic microbiota ('Ruminococcus bicirculans') reveals two chromosomes and a selective capacity to utilize plant glucans.</title>
        <authorList>
            <consortium name="NISC Comparative Sequencing Program"/>
            <person name="Wegmann U."/>
            <person name="Louis P."/>
            <person name="Goesmann A."/>
            <person name="Henrissat B."/>
            <person name="Duncan S.H."/>
            <person name="Flint H.J."/>
        </authorList>
    </citation>
    <scope>NUCLEOTIDE SEQUENCE</scope>
    <source>
        <strain evidence="2">NBRC 108219</strain>
    </source>
</reference>
<sequence length="395" mass="40254">MKKLILTAAVLPLVAAGITGCSASGITKVAQMADQARKVQKTAATVEQVTGQDMGMIADPLNMKGRAEAAEAAATAETVAALENAAPISAAPMAVEMRKTSGKTKVLSMRPKLAIVGYNVAAFTEGKVKGTARGGLFGNSQGASSTMELISSGIDAGLVQRVADAASDDLVAQLTAAGFDVVEPYGVSQAANNSVMKAGAAPMMRKLMTYKGEKMNAIVAGPSTYGFRVVNSGVAKGGFAGLSEIGGNAPAKLGAELDAVLVQPTIVLDFANMKANRTIGTKATSSAELAFSLDPMSSIQVHASKGKGLNWLTYGTKKGAASDAPFAILGDKDSKSNSLEQGLGAALGMGVRNKKTTTQSVIIDSERYEALALSAAKGWNTAFVAQAVAARTAQS</sequence>
<dbReference type="PROSITE" id="PS51257">
    <property type="entry name" value="PROKAR_LIPOPROTEIN"/>
    <property type="match status" value="1"/>
</dbReference>
<dbReference type="Proteomes" id="UP001161391">
    <property type="component" value="Unassembled WGS sequence"/>
</dbReference>
<organism evidence="2 3">
    <name type="scientific">Algimonas ampicilliniresistens</name>
    <dbReference type="NCBI Taxonomy" id="1298735"/>
    <lineage>
        <taxon>Bacteria</taxon>
        <taxon>Pseudomonadati</taxon>
        <taxon>Pseudomonadota</taxon>
        <taxon>Alphaproteobacteria</taxon>
        <taxon>Maricaulales</taxon>
        <taxon>Robiginitomaculaceae</taxon>
        <taxon>Algimonas</taxon>
    </lineage>
</organism>
<gene>
    <name evidence="2" type="ORF">GCM10007853_00630</name>
</gene>
<keyword evidence="3" id="KW-1185">Reference proteome</keyword>
<protein>
    <submittedName>
        <fullName evidence="2">Uncharacterized protein</fullName>
    </submittedName>
</protein>
<keyword evidence="1" id="KW-0732">Signal</keyword>
<proteinExistence type="predicted"/>
<evidence type="ECO:0000313" key="3">
    <source>
        <dbReference type="Proteomes" id="UP001161391"/>
    </source>
</evidence>
<dbReference type="EMBL" id="BSNK01000001">
    <property type="protein sequence ID" value="GLQ22189.1"/>
    <property type="molecule type" value="Genomic_DNA"/>
</dbReference>
<reference evidence="2" key="2">
    <citation type="submission" date="2023-01" db="EMBL/GenBank/DDBJ databases">
        <title>Draft genome sequence of Algimonas ampicilliniresistens strain NBRC 108219.</title>
        <authorList>
            <person name="Sun Q."/>
            <person name="Mori K."/>
        </authorList>
    </citation>
    <scope>NUCLEOTIDE SEQUENCE</scope>
    <source>
        <strain evidence="2">NBRC 108219</strain>
    </source>
</reference>
<comment type="caution">
    <text evidence="2">The sequence shown here is derived from an EMBL/GenBank/DDBJ whole genome shotgun (WGS) entry which is preliminary data.</text>
</comment>
<evidence type="ECO:0000256" key="1">
    <source>
        <dbReference type="SAM" id="SignalP"/>
    </source>
</evidence>
<name>A0ABQ5V3U4_9PROT</name>
<dbReference type="RefSeq" id="WP_284386466.1">
    <property type="nucleotide sequence ID" value="NZ_BSNK01000001.1"/>
</dbReference>
<evidence type="ECO:0000313" key="2">
    <source>
        <dbReference type="EMBL" id="GLQ22189.1"/>
    </source>
</evidence>
<feature type="signal peptide" evidence="1">
    <location>
        <begin position="1"/>
        <end position="23"/>
    </location>
</feature>
<feature type="chain" id="PRO_5047086972" evidence="1">
    <location>
        <begin position="24"/>
        <end position="395"/>
    </location>
</feature>
<accession>A0ABQ5V3U4</accession>